<dbReference type="InterPro" id="IPR016163">
    <property type="entry name" value="Ald_DH_C"/>
</dbReference>
<evidence type="ECO:0000256" key="2">
    <source>
        <dbReference type="ARBA" id="ARBA00023002"/>
    </source>
</evidence>
<organism evidence="4">
    <name type="scientific">freshwater metagenome</name>
    <dbReference type="NCBI Taxonomy" id="449393"/>
    <lineage>
        <taxon>unclassified sequences</taxon>
        <taxon>metagenomes</taxon>
        <taxon>ecological metagenomes</taxon>
    </lineage>
</organism>
<protein>
    <submittedName>
        <fullName evidence="4">Unannotated protein</fullName>
    </submittedName>
</protein>
<reference evidence="4" key="1">
    <citation type="submission" date="2020-05" db="EMBL/GenBank/DDBJ databases">
        <authorList>
            <person name="Chiriac C."/>
            <person name="Salcher M."/>
            <person name="Ghai R."/>
            <person name="Kavagutti S V."/>
        </authorList>
    </citation>
    <scope>NUCLEOTIDE SEQUENCE</scope>
</reference>
<accession>A0A6J6HWW6</accession>
<keyword evidence="2" id="KW-0560">Oxidoreductase</keyword>
<name>A0A6J6HWW6_9ZZZZ</name>
<dbReference type="FunFam" id="3.40.605.10:FF:000007">
    <property type="entry name" value="NAD/NADP-dependent betaine aldehyde dehydrogenase"/>
    <property type="match status" value="1"/>
</dbReference>
<dbReference type="InterPro" id="IPR015590">
    <property type="entry name" value="Aldehyde_DH_dom"/>
</dbReference>
<dbReference type="InterPro" id="IPR016162">
    <property type="entry name" value="Ald_DH_N"/>
</dbReference>
<dbReference type="Gene3D" id="3.40.605.10">
    <property type="entry name" value="Aldehyde Dehydrogenase, Chain A, domain 1"/>
    <property type="match status" value="1"/>
</dbReference>
<dbReference type="PANTHER" id="PTHR11699">
    <property type="entry name" value="ALDEHYDE DEHYDROGENASE-RELATED"/>
    <property type="match status" value="1"/>
</dbReference>
<dbReference type="AlphaFoldDB" id="A0A6J6HWW6"/>
<evidence type="ECO:0000259" key="3">
    <source>
        <dbReference type="Pfam" id="PF00171"/>
    </source>
</evidence>
<gene>
    <name evidence="4" type="ORF">UFOPK1908_00467</name>
</gene>
<comment type="similarity">
    <text evidence="1">Belongs to the aldehyde dehydrogenase family.</text>
</comment>
<sequence length="448" mass="47747">MAGPEEIDRAVVTAWAAQQIWMKITVDKRRDILLRLADLVEKHMAELVWMTTQDIGIPIGAAGVHPNQLVRFLRYYAGWMDKSFGYTTPVSQSRDVNMIDYEPYGVVAVIVPWNAPLFILGMAVAPALAAGNAVVIKPPELAPLSALRFGELCLEAGLPPGLVNIVPGGPDVGDALVRHKGVRKIHFTGGGSTAKIITRAAADNLTPVATELGGTAATLVFPDIEDIQKTAMMAAISGPLAQSGQHCACAVRLMVHDSIYDEFAAAYVSVIENAKIGDPLAQDTMVGPLVTEGAMQRILSHVDRAVDQKMGTLLTGGQQVSSQMEGELTGGYFVSPAVFGDVDNNSDLAQVETFGPVISLLRFSDTAEAVRMANDTDFGLNAYVHTNDLKTAHGVARSLQSGSVWVNCFSNVAPQSPYGGYKQSGVGRAGGIEGLREFQQAKTIRIGM</sequence>
<feature type="domain" description="Aldehyde dehydrogenase" evidence="3">
    <location>
        <begin position="2"/>
        <end position="444"/>
    </location>
</feature>
<proteinExistence type="inferred from homology"/>
<dbReference type="InterPro" id="IPR016161">
    <property type="entry name" value="Ald_DH/histidinol_DH"/>
</dbReference>
<evidence type="ECO:0000256" key="1">
    <source>
        <dbReference type="ARBA" id="ARBA00009986"/>
    </source>
</evidence>
<dbReference type="Gene3D" id="3.40.309.10">
    <property type="entry name" value="Aldehyde Dehydrogenase, Chain A, domain 2"/>
    <property type="match status" value="1"/>
</dbReference>
<dbReference type="SUPFAM" id="SSF53720">
    <property type="entry name" value="ALDH-like"/>
    <property type="match status" value="1"/>
</dbReference>
<dbReference type="EMBL" id="CAEZVB010000013">
    <property type="protein sequence ID" value="CAB4617187.1"/>
    <property type="molecule type" value="Genomic_DNA"/>
</dbReference>
<dbReference type="Pfam" id="PF00171">
    <property type="entry name" value="Aldedh"/>
    <property type="match status" value="1"/>
</dbReference>
<evidence type="ECO:0000313" key="4">
    <source>
        <dbReference type="EMBL" id="CAB4617187.1"/>
    </source>
</evidence>
<dbReference type="GO" id="GO:0016620">
    <property type="term" value="F:oxidoreductase activity, acting on the aldehyde or oxo group of donors, NAD or NADP as acceptor"/>
    <property type="evidence" value="ECO:0007669"/>
    <property type="project" value="InterPro"/>
</dbReference>